<gene>
    <name evidence="1" type="ORF">ACHAWO_011269</name>
</gene>
<keyword evidence="2" id="KW-1185">Reference proteome</keyword>
<evidence type="ECO:0000313" key="1">
    <source>
        <dbReference type="EMBL" id="KAL3768065.1"/>
    </source>
</evidence>
<reference evidence="1 2" key="1">
    <citation type="submission" date="2024-10" db="EMBL/GenBank/DDBJ databases">
        <title>Updated reference genomes for cyclostephanoid diatoms.</title>
        <authorList>
            <person name="Roberts W.R."/>
            <person name="Alverson A.J."/>
        </authorList>
    </citation>
    <scope>NUCLEOTIDE SEQUENCE [LARGE SCALE GENOMIC DNA]</scope>
    <source>
        <strain evidence="1 2">AJA010-31</strain>
    </source>
</reference>
<dbReference type="AlphaFoldDB" id="A0ABD3MVW4"/>
<proteinExistence type="predicted"/>
<dbReference type="EMBL" id="JALLPJ020001354">
    <property type="protein sequence ID" value="KAL3768065.1"/>
    <property type="molecule type" value="Genomic_DNA"/>
</dbReference>
<comment type="caution">
    <text evidence="1">The sequence shown here is derived from an EMBL/GenBank/DDBJ whole genome shotgun (WGS) entry which is preliminary data.</text>
</comment>
<name>A0ABD3MVW4_9STRA</name>
<sequence length="74" mass="8377">MNLERLACCWRVTYHKPSSIQDRTTPTGDRGLLVLNDKHSAPCLTHPVSFKRETATSMISYERGSPFPYFGVFG</sequence>
<protein>
    <submittedName>
        <fullName evidence="1">Uncharacterized protein</fullName>
    </submittedName>
</protein>
<accession>A0ABD3MVW4</accession>
<organism evidence="1 2">
    <name type="scientific">Cyclotella atomus</name>
    <dbReference type="NCBI Taxonomy" id="382360"/>
    <lineage>
        <taxon>Eukaryota</taxon>
        <taxon>Sar</taxon>
        <taxon>Stramenopiles</taxon>
        <taxon>Ochrophyta</taxon>
        <taxon>Bacillariophyta</taxon>
        <taxon>Coscinodiscophyceae</taxon>
        <taxon>Thalassiosirophycidae</taxon>
        <taxon>Stephanodiscales</taxon>
        <taxon>Stephanodiscaceae</taxon>
        <taxon>Cyclotella</taxon>
    </lineage>
</organism>
<dbReference type="Proteomes" id="UP001530400">
    <property type="component" value="Unassembled WGS sequence"/>
</dbReference>
<evidence type="ECO:0000313" key="2">
    <source>
        <dbReference type="Proteomes" id="UP001530400"/>
    </source>
</evidence>